<organism evidence="1 2">
    <name type="scientific">Lactuca virosa</name>
    <dbReference type="NCBI Taxonomy" id="75947"/>
    <lineage>
        <taxon>Eukaryota</taxon>
        <taxon>Viridiplantae</taxon>
        <taxon>Streptophyta</taxon>
        <taxon>Embryophyta</taxon>
        <taxon>Tracheophyta</taxon>
        <taxon>Spermatophyta</taxon>
        <taxon>Magnoliopsida</taxon>
        <taxon>eudicotyledons</taxon>
        <taxon>Gunneridae</taxon>
        <taxon>Pentapetalae</taxon>
        <taxon>asterids</taxon>
        <taxon>campanulids</taxon>
        <taxon>Asterales</taxon>
        <taxon>Asteraceae</taxon>
        <taxon>Cichorioideae</taxon>
        <taxon>Cichorieae</taxon>
        <taxon>Lactucinae</taxon>
        <taxon>Lactuca</taxon>
    </lineage>
</organism>
<reference evidence="1 2" key="1">
    <citation type="submission" date="2022-01" db="EMBL/GenBank/DDBJ databases">
        <authorList>
            <person name="Xiong W."/>
            <person name="Schranz E."/>
        </authorList>
    </citation>
    <scope>NUCLEOTIDE SEQUENCE [LARGE SCALE GENOMIC DNA]</scope>
</reference>
<gene>
    <name evidence="1" type="ORF">LVIROSA_LOCUS9734</name>
</gene>
<protein>
    <submittedName>
        <fullName evidence="1">Uncharacterized protein</fullName>
    </submittedName>
</protein>
<name>A0AAU9M6P2_9ASTR</name>
<dbReference type="EMBL" id="CAKMRJ010001112">
    <property type="protein sequence ID" value="CAH1422397.1"/>
    <property type="molecule type" value="Genomic_DNA"/>
</dbReference>
<accession>A0AAU9M6P2</accession>
<dbReference type="AlphaFoldDB" id="A0AAU9M6P2"/>
<proteinExistence type="predicted"/>
<sequence length="168" mass="18929">MSTSRHRDRIFLSGSITAISHNHTPRFSSALHHHHTLSCKTFTASVLRIVRPVQIIHKRGLSTVKFSSRRYCGLPLISGFGFQTLIAKWTTIFNYSIAENGGIGPGFCIYTRNGGIDPRFPFEGLDWLEAASSFFEDIHTLSCYLAVPLKWLFLVDSAIRLNNQEAIM</sequence>
<dbReference type="Proteomes" id="UP001157418">
    <property type="component" value="Unassembled WGS sequence"/>
</dbReference>
<keyword evidence="2" id="KW-1185">Reference proteome</keyword>
<evidence type="ECO:0000313" key="1">
    <source>
        <dbReference type="EMBL" id="CAH1422397.1"/>
    </source>
</evidence>
<comment type="caution">
    <text evidence="1">The sequence shown here is derived from an EMBL/GenBank/DDBJ whole genome shotgun (WGS) entry which is preliminary data.</text>
</comment>
<evidence type="ECO:0000313" key="2">
    <source>
        <dbReference type="Proteomes" id="UP001157418"/>
    </source>
</evidence>